<dbReference type="RefSeq" id="WP_164447304.1">
    <property type="nucleotide sequence ID" value="NZ_SAIY01000003.1"/>
</dbReference>
<feature type="DNA-binding region" description="H-T-H motif" evidence="2">
    <location>
        <begin position="26"/>
        <end position="45"/>
    </location>
</feature>
<accession>A0A6M1KX10</accession>
<evidence type="ECO:0000313" key="5">
    <source>
        <dbReference type="Proteomes" id="UP000478148"/>
    </source>
</evidence>
<organism evidence="4 5">
    <name type="scientific">Verrucosispora sioxanthis</name>
    <dbReference type="NCBI Taxonomy" id="2499994"/>
    <lineage>
        <taxon>Bacteria</taxon>
        <taxon>Bacillati</taxon>
        <taxon>Actinomycetota</taxon>
        <taxon>Actinomycetes</taxon>
        <taxon>Micromonosporales</taxon>
        <taxon>Micromonosporaceae</taxon>
        <taxon>Micromonospora</taxon>
    </lineage>
</organism>
<dbReference type="InterPro" id="IPR001647">
    <property type="entry name" value="HTH_TetR"/>
</dbReference>
<proteinExistence type="predicted"/>
<dbReference type="InterPro" id="IPR041583">
    <property type="entry name" value="TetR_C_31"/>
</dbReference>
<dbReference type="EMBL" id="SAIY01000003">
    <property type="protein sequence ID" value="NGM13416.1"/>
    <property type="molecule type" value="Genomic_DNA"/>
</dbReference>
<dbReference type="AlphaFoldDB" id="A0A6M1KX10"/>
<dbReference type="Pfam" id="PF17940">
    <property type="entry name" value="TetR_C_31"/>
    <property type="match status" value="1"/>
</dbReference>
<evidence type="ECO:0000259" key="3">
    <source>
        <dbReference type="PROSITE" id="PS50977"/>
    </source>
</evidence>
<evidence type="ECO:0000256" key="1">
    <source>
        <dbReference type="ARBA" id="ARBA00023125"/>
    </source>
</evidence>
<reference evidence="4 5" key="1">
    <citation type="submission" date="2020-02" db="EMBL/GenBank/DDBJ databases">
        <title>Draft Genome Sequence of Verrucosispora sp. Strain CWR15, Isolated from Gulf of Mexico Sponge.</title>
        <authorList>
            <person name="Kennedy S.J."/>
            <person name="Cella E."/>
            <person name="Azarian T."/>
            <person name="Baker B.J."/>
            <person name="Shaw L.N."/>
        </authorList>
    </citation>
    <scope>NUCLEOTIDE SEQUENCE [LARGE SCALE GENOMIC DNA]</scope>
    <source>
        <strain evidence="4 5">CWR15</strain>
    </source>
</reference>
<dbReference type="InterPro" id="IPR009057">
    <property type="entry name" value="Homeodomain-like_sf"/>
</dbReference>
<dbReference type="InterPro" id="IPR036271">
    <property type="entry name" value="Tet_transcr_reg_TetR-rel_C_sf"/>
</dbReference>
<dbReference type="Proteomes" id="UP000478148">
    <property type="component" value="Unassembled WGS sequence"/>
</dbReference>
<gene>
    <name evidence="4" type="ORF">ENC19_12455</name>
</gene>
<dbReference type="PROSITE" id="PS50977">
    <property type="entry name" value="HTH_TETR_2"/>
    <property type="match status" value="1"/>
</dbReference>
<dbReference type="Gene3D" id="1.10.357.10">
    <property type="entry name" value="Tetracycline Repressor, domain 2"/>
    <property type="match status" value="1"/>
</dbReference>
<evidence type="ECO:0000313" key="4">
    <source>
        <dbReference type="EMBL" id="NGM13416.1"/>
    </source>
</evidence>
<dbReference type="SUPFAM" id="SSF46689">
    <property type="entry name" value="Homeodomain-like"/>
    <property type="match status" value="1"/>
</dbReference>
<comment type="caution">
    <text evidence="4">The sequence shown here is derived from an EMBL/GenBank/DDBJ whole genome shotgun (WGS) entry which is preliminary data.</text>
</comment>
<dbReference type="GO" id="GO:0003677">
    <property type="term" value="F:DNA binding"/>
    <property type="evidence" value="ECO:0007669"/>
    <property type="project" value="UniProtKB-UniRule"/>
</dbReference>
<name>A0A6M1KX10_9ACTN</name>
<keyword evidence="5" id="KW-1185">Reference proteome</keyword>
<protein>
    <submittedName>
        <fullName evidence="4">TetR/AcrR family transcriptional regulator</fullName>
    </submittedName>
</protein>
<feature type="domain" description="HTH tetR-type" evidence="3">
    <location>
        <begin position="3"/>
        <end position="63"/>
    </location>
</feature>
<evidence type="ECO:0000256" key="2">
    <source>
        <dbReference type="PROSITE-ProRule" id="PRU00335"/>
    </source>
</evidence>
<keyword evidence="1 2" id="KW-0238">DNA-binding</keyword>
<sequence length="180" mass="19349">MVTERRTVIADAAITTLARAGGRGLTHRAVDRQAGLPMGSTSYYFRTRADLLRAAVDRLAELDEAAIAPATAGTLAADLARVLDRLLGADRERLLARYELALESVRRPELRGFLAAGTHRVRGAVEQRLRERGVTSPREVADAALALIDGLLLAELTATEGQQRGRAELEGTLARLVGAE</sequence>
<dbReference type="SUPFAM" id="SSF48498">
    <property type="entry name" value="Tetracyclin repressor-like, C-terminal domain"/>
    <property type="match status" value="1"/>
</dbReference>